<feature type="domain" description="Helicase C-terminal" evidence="10">
    <location>
        <begin position="234"/>
        <end position="379"/>
    </location>
</feature>
<dbReference type="PANTHER" id="PTHR47959">
    <property type="entry name" value="ATP-DEPENDENT RNA HELICASE RHLE-RELATED"/>
    <property type="match status" value="1"/>
</dbReference>
<name>A0A0G1MD84_9BACT</name>
<dbReference type="PROSITE" id="PS51194">
    <property type="entry name" value="HELICASE_CTER"/>
    <property type="match status" value="1"/>
</dbReference>
<evidence type="ECO:0000313" key="13">
    <source>
        <dbReference type="Proteomes" id="UP000034889"/>
    </source>
</evidence>
<keyword evidence="3 7" id="KW-0347">Helicase</keyword>
<evidence type="ECO:0000313" key="12">
    <source>
        <dbReference type="EMBL" id="KKT78862.1"/>
    </source>
</evidence>
<evidence type="ECO:0000259" key="9">
    <source>
        <dbReference type="PROSITE" id="PS51192"/>
    </source>
</evidence>
<dbReference type="Gene3D" id="3.40.50.300">
    <property type="entry name" value="P-loop containing nucleotide triphosphate hydrolases"/>
    <property type="match status" value="2"/>
</dbReference>
<sequence length="407" mass="45626">MPNTSKQTSFSGLGIAPRLLDILARHKFDTPTPIQAKAIPIALDGKDLIGIAQTGTGKTLAFGIPMIQSIAQAKGAGLIVLPTRELAHQVDEALHKIGRELGLRTALLIGGASFNEQMRAISKKPHIIIGTPGRINDHLERKTISLEKVSIVVLDEADRMLDMGFLPQIRRIISRVPKARQTMLFSATMPDDIVRIATEHMKLPFRVEIARPGTAPEKVDQELFVVDREDKIHLLKKILEEYRGSILIFIRTKHGARKICKQIRDIGHSVAEIHSDRTLAQRRAALEGFKTGGYRILVATDIASRGIDVKGIELVLNYDIPENPEDYVHRIGRTGRAGAPGRAISFVTPDQKRAVRDIERLLQTFIMISKMPDLPGRPRRDIKSSSEPARPHSRFHQRRQTYFRRRN</sequence>
<protein>
    <submittedName>
        <fullName evidence="12">DEAD/DEAH box helicase domain protein</fullName>
    </submittedName>
</protein>
<feature type="short sequence motif" description="Q motif" evidence="6">
    <location>
        <begin position="8"/>
        <end position="36"/>
    </location>
</feature>
<dbReference type="InterPro" id="IPR014014">
    <property type="entry name" value="RNA_helicase_DEAD_Q_motif"/>
</dbReference>
<evidence type="ECO:0000259" key="11">
    <source>
        <dbReference type="PROSITE" id="PS51195"/>
    </source>
</evidence>
<dbReference type="SMART" id="SM00487">
    <property type="entry name" value="DEXDc"/>
    <property type="match status" value="1"/>
</dbReference>
<dbReference type="InterPro" id="IPR014001">
    <property type="entry name" value="Helicase_ATP-bd"/>
</dbReference>
<dbReference type="SMART" id="SM00490">
    <property type="entry name" value="HELICc"/>
    <property type="match status" value="1"/>
</dbReference>
<feature type="domain" description="Helicase ATP-binding" evidence="9">
    <location>
        <begin position="39"/>
        <end position="207"/>
    </location>
</feature>
<comment type="caution">
    <text evidence="12">The sequence shown here is derived from an EMBL/GenBank/DDBJ whole genome shotgun (WGS) entry which is preliminary data.</text>
</comment>
<dbReference type="PROSITE" id="PS51192">
    <property type="entry name" value="HELICASE_ATP_BIND_1"/>
    <property type="match status" value="1"/>
</dbReference>
<proteinExistence type="inferred from homology"/>
<reference evidence="12 13" key="1">
    <citation type="journal article" date="2015" name="Nature">
        <title>rRNA introns, odd ribosomes, and small enigmatic genomes across a large radiation of phyla.</title>
        <authorList>
            <person name="Brown C.T."/>
            <person name="Hug L.A."/>
            <person name="Thomas B.C."/>
            <person name="Sharon I."/>
            <person name="Castelle C.J."/>
            <person name="Singh A."/>
            <person name="Wilkins M.J."/>
            <person name="Williams K.H."/>
            <person name="Banfield J.F."/>
        </authorList>
    </citation>
    <scope>NUCLEOTIDE SEQUENCE [LARGE SCALE GENOMIC DNA]</scope>
</reference>
<dbReference type="InterPro" id="IPR001650">
    <property type="entry name" value="Helicase_C-like"/>
</dbReference>
<dbReference type="InterPro" id="IPR044742">
    <property type="entry name" value="DEAD/DEAH_RhlB"/>
</dbReference>
<dbReference type="GO" id="GO:0005829">
    <property type="term" value="C:cytosol"/>
    <property type="evidence" value="ECO:0007669"/>
    <property type="project" value="TreeGrafter"/>
</dbReference>
<organism evidence="12 13">
    <name type="scientific">Candidatus Giovannonibacteria bacterium GW2011_GWC2_44_8</name>
    <dbReference type="NCBI Taxonomy" id="1618657"/>
    <lineage>
        <taxon>Bacteria</taxon>
        <taxon>Candidatus Giovannoniibacteriota</taxon>
    </lineage>
</organism>
<evidence type="ECO:0000256" key="2">
    <source>
        <dbReference type="ARBA" id="ARBA00022801"/>
    </source>
</evidence>
<dbReference type="InterPro" id="IPR050079">
    <property type="entry name" value="DEAD_box_RNA_helicase"/>
</dbReference>
<feature type="region of interest" description="Disordered" evidence="8">
    <location>
        <begin position="372"/>
        <end position="407"/>
    </location>
</feature>
<dbReference type="Proteomes" id="UP000034889">
    <property type="component" value="Unassembled WGS sequence"/>
</dbReference>
<dbReference type="GO" id="GO:0016787">
    <property type="term" value="F:hydrolase activity"/>
    <property type="evidence" value="ECO:0007669"/>
    <property type="project" value="UniProtKB-KW"/>
</dbReference>
<dbReference type="InterPro" id="IPR027417">
    <property type="entry name" value="P-loop_NTPase"/>
</dbReference>
<dbReference type="InterPro" id="IPR000629">
    <property type="entry name" value="RNA-helicase_DEAD-box_CS"/>
</dbReference>
<feature type="domain" description="DEAD-box RNA helicase Q" evidence="11">
    <location>
        <begin position="8"/>
        <end position="36"/>
    </location>
</feature>
<dbReference type="Pfam" id="PF00270">
    <property type="entry name" value="DEAD"/>
    <property type="match status" value="1"/>
</dbReference>
<evidence type="ECO:0000256" key="5">
    <source>
        <dbReference type="ARBA" id="ARBA00038437"/>
    </source>
</evidence>
<dbReference type="GO" id="GO:0003676">
    <property type="term" value="F:nucleic acid binding"/>
    <property type="evidence" value="ECO:0007669"/>
    <property type="project" value="InterPro"/>
</dbReference>
<dbReference type="GO" id="GO:0005524">
    <property type="term" value="F:ATP binding"/>
    <property type="evidence" value="ECO:0007669"/>
    <property type="project" value="UniProtKB-KW"/>
</dbReference>
<dbReference type="CDD" id="cd00268">
    <property type="entry name" value="DEADc"/>
    <property type="match status" value="1"/>
</dbReference>
<evidence type="ECO:0000256" key="7">
    <source>
        <dbReference type="RuleBase" id="RU000492"/>
    </source>
</evidence>
<keyword evidence="4 7" id="KW-0067">ATP-binding</keyword>
<dbReference type="PANTHER" id="PTHR47959:SF13">
    <property type="entry name" value="ATP-DEPENDENT RNA HELICASE RHLE"/>
    <property type="match status" value="1"/>
</dbReference>
<dbReference type="InterPro" id="IPR011545">
    <property type="entry name" value="DEAD/DEAH_box_helicase_dom"/>
</dbReference>
<dbReference type="EMBL" id="LCJM01000012">
    <property type="protein sequence ID" value="KKT78862.1"/>
    <property type="molecule type" value="Genomic_DNA"/>
</dbReference>
<dbReference type="CDD" id="cd18787">
    <property type="entry name" value="SF2_C_DEAD"/>
    <property type="match status" value="1"/>
</dbReference>
<gene>
    <name evidence="12" type="ORF">UW74_C0012G0003</name>
</gene>
<comment type="similarity">
    <text evidence="5 7">Belongs to the DEAD box helicase family.</text>
</comment>
<dbReference type="SUPFAM" id="SSF52540">
    <property type="entry name" value="P-loop containing nucleoside triphosphate hydrolases"/>
    <property type="match status" value="1"/>
</dbReference>
<evidence type="ECO:0000256" key="3">
    <source>
        <dbReference type="ARBA" id="ARBA00022806"/>
    </source>
</evidence>
<evidence type="ECO:0000256" key="4">
    <source>
        <dbReference type="ARBA" id="ARBA00022840"/>
    </source>
</evidence>
<evidence type="ECO:0000256" key="6">
    <source>
        <dbReference type="PROSITE-ProRule" id="PRU00552"/>
    </source>
</evidence>
<accession>A0A0G1MD84</accession>
<dbReference type="GO" id="GO:0003724">
    <property type="term" value="F:RNA helicase activity"/>
    <property type="evidence" value="ECO:0007669"/>
    <property type="project" value="InterPro"/>
</dbReference>
<evidence type="ECO:0000256" key="1">
    <source>
        <dbReference type="ARBA" id="ARBA00022741"/>
    </source>
</evidence>
<evidence type="ECO:0000259" key="10">
    <source>
        <dbReference type="PROSITE" id="PS51194"/>
    </source>
</evidence>
<keyword evidence="2 7" id="KW-0378">Hydrolase</keyword>
<feature type="compositionally biased region" description="Basic residues" evidence="8">
    <location>
        <begin position="391"/>
        <end position="407"/>
    </location>
</feature>
<dbReference type="PROSITE" id="PS00039">
    <property type="entry name" value="DEAD_ATP_HELICASE"/>
    <property type="match status" value="1"/>
</dbReference>
<dbReference type="AlphaFoldDB" id="A0A0G1MD84"/>
<evidence type="ECO:0000256" key="8">
    <source>
        <dbReference type="SAM" id="MobiDB-lite"/>
    </source>
</evidence>
<keyword evidence="1 7" id="KW-0547">Nucleotide-binding</keyword>
<dbReference type="PROSITE" id="PS51195">
    <property type="entry name" value="Q_MOTIF"/>
    <property type="match status" value="1"/>
</dbReference>
<dbReference type="Pfam" id="PF00271">
    <property type="entry name" value="Helicase_C"/>
    <property type="match status" value="1"/>
</dbReference>